<organism evidence="1 2">
    <name type="scientific">Phytophthora nicotianae (strain INRA-310)</name>
    <name type="common">Phytophthora parasitica</name>
    <dbReference type="NCBI Taxonomy" id="761204"/>
    <lineage>
        <taxon>Eukaryota</taxon>
        <taxon>Sar</taxon>
        <taxon>Stramenopiles</taxon>
        <taxon>Oomycota</taxon>
        <taxon>Peronosporomycetes</taxon>
        <taxon>Peronosporales</taxon>
        <taxon>Peronosporaceae</taxon>
        <taxon>Phytophthora</taxon>
    </lineage>
</organism>
<evidence type="ECO:0000313" key="1">
    <source>
        <dbReference type="EMBL" id="ETN14266.1"/>
    </source>
</evidence>
<proteinExistence type="predicted"/>
<name>W2QMU1_PHYN3</name>
<accession>W2QMU1</accession>
<reference evidence="2" key="1">
    <citation type="submission" date="2011-12" db="EMBL/GenBank/DDBJ databases">
        <authorList>
            <consortium name="The Broad Institute Genome Sequencing Platform"/>
            <person name="Russ C."/>
            <person name="Tyler B."/>
            <person name="Panabieres F."/>
            <person name="Shan W."/>
            <person name="Tripathy S."/>
            <person name="Grunwald N."/>
            <person name="Machado M."/>
            <person name="Young S.K."/>
            <person name="Zeng Q."/>
            <person name="Gargeya S."/>
            <person name="Fitzgerald M."/>
            <person name="Haas B."/>
            <person name="Abouelleil A."/>
            <person name="Alvarado L."/>
            <person name="Arachchi H.M."/>
            <person name="Berlin A."/>
            <person name="Chapman S.B."/>
            <person name="Gearin G."/>
            <person name="Goldberg J."/>
            <person name="Griggs A."/>
            <person name="Gujja S."/>
            <person name="Hansen M."/>
            <person name="Heiman D."/>
            <person name="Howarth C."/>
            <person name="Larimer J."/>
            <person name="Lui A."/>
            <person name="MacDonald P.J.P."/>
            <person name="McCowen C."/>
            <person name="Montmayeur A."/>
            <person name="Murphy C."/>
            <person name="Neiman D."/>
            <person name="Pearson M."/>
            <person name="Priest M."/>
            <person name="Roberts A."/>
            <person name="Saif S."/>
            <person name="Shea T."/>
            <person name="Sisk P."/>
            <person name="Stolte C."/>
            <person name="Sykes S."/>
            <person name="Wortman J."/>
            <person name="Nusbaum C."/>
            <person name="Birren B."/>
        </authorList>
    </citation>
    <scope>NUCLEOTIDE SEQUENCE [LARGE SCALE GENOMIC DNA]</scope>
    <source>
        <strain evidence="2">INRA-310</strain>
    </source>
</reference>
<dbReference type="RefSeq" id="XP_008900634.1">
    <property type="nucleotide sequence ID" value="XM_008902386.1"/>
</dbReference>
<protein>
    <submittedName>
        <fullName evidence="1">Uncharacterized protein</fullName>
    </submittedName>
</protein>
<dbReference type="EMBL" id="KI669573">
    <property type="protein sequence ID" value="ETN14266.1"/>
    <property type="molecule type" value="Genomic_DNA"/>
</dbReference>
<sequence length="126" mass="15047">MERLYKFSKNNIAYILQGGNGYYLTKNRDAFGEIDYVVVKDIKLFDMMFGINNAIELDDDGQIKFDNTELDTDSIMRLPLRDVIYQYRDDITYEHIKHIWGGGREDILSYNMKLFACEWNQQQYFQ</sequence>
<gene>
    <name evidence="1" type="ORF">PPTG_22215</name>
</gene>
<dbReference type="VEuPathDB" id="FungiDB:PPTG_22215"/>
<evidence type="ECO:0000313" key="2">
    <source>
        <dbReference type="Proteomes" id="UP000018817"/>
    </source>
</evidence>
<dbReference type="AlphaFoldDB" id="W2QMU1"/>
<reference evidence="1 2" key="2">
    <citation type="submission" date="2013-11" db="EMBL/GenBank/DDBJ databases">
        <title>The Genome Sequence of Phytophthora parasitica INRA-310.</title>
        <authorList>
            <consortium name="The Broad Institute Genomics Platform"/>
            <person name="Russ C."/>
            <person name="Tyler B."/>
            <person name="Panabieres F."/>
            <person name="Shan W."/>
            <person name="Tripathy S."/>
            <person name="Grunwald N."/>
            <person name="Machado M."/>
            <person name="Johnson C.S."/>
            <person name="Arredondo F."/>
            <person name="Hong C."/>
            <person name="Coffey M."/>
            <person name="Young S.K."/>
            <person name="Zeng Q."/>
            <person name="Gargeya S."/>
            <person name="Fitzgerald M."/>
            <person name="Abouelleil A."/>
            <person name="Alvarado L."/>
            <person name="Chapman S.B."/>
            <person name="Gainer-Dewar J."/>
            <person name="Goldberg J."/>
            <person name="Griggs A."/>
            <person name="Gujja S."/>
            <person name="Hansen M."/>
            <person name="Howarth C."/>
            <person name="Imamovic A."/>
            <person name="Ireland A."/>
            <person name="Larimer J."/>
            <person name="McCowan C."/>
            <person name="Murphy C."/>
            <person name="Pearson M."/>
            <person name="Poon T.W."/>
            <person name="Priest M."/>
            <person name="Roberts A."/>
            <person name="Saif S."/>
            <person name="Shea T."/>
            <person name="Sykes S."/>
            <person name="Wortman J."/>
            <person name="Nusbaum C."/>
            <person name="Birren B."/>
        </authorList>
    </citation>
    <scope>NUCLEOTIDE SEQUENCE [LARGE SCALE GENOMIC DNA]</scope>
    <source>
        <strain evidence="1 2">INRA-310</strain>
    </source>
</reference>
<dbReference type="GeneID" id="20190814"/>
<dbReference type="Proteomes" id="UP000018817">
    <property type="component" value="Unassembled WGS sequence"/>
</dbReference>